<dbReference type="Pfam" id="PF00668">
    <property type="entry name" value="Condensation"/>
    <property type="match status" value="1"/>
</dbReference>
<dbReference type="EMBL" id="JROO01000047">
    <property type="protein sequence ID" value="KIH96855.1"/>
    <property type="molecule type" value="Genomic_DNA"/>
</dbReference>
<dbReference type="PROSITE" id="PS50075">
    <property type="entry name" value="CARRIER"/>
    <property type="match status" value="1"/>
</dbReference>
<dbReference type="InterPro" id="IPR025110">
    <property type="entry name" value="AMP-bd_C"/>
</dbReference>
<feature type="non-terminal residue" evidence="6">
    <location>
        <position position="1"/>
    </location>
</feature>
<evidence type="ECO:0000259" key="5">
    <source>
        <dbReference type="PROSITE" id="PS50075"/>
    </source>
</evidence>
<evidence type="ECO:0000256" key="1">
    <source>
        <dbReference type="ARBA" id="ARBA00001957"/>
    </source>
</evidence>
<accession>A0A0C2JD31</accession>
<dbReference type="SUPFAM" id="SSF52777">
    <property type="entry name" value="CoA-dependent acyltransferases"/>
    <property type="match status" value="2"/>
</dbReference>
<dbReference type="InterPro" id="IPR036736">
    <property type="entry name" value="ACP-like_sf"/>
</dbReference>
<dbReference type="InterPro" id="IPR010060">
    <property type="entry name" value="NRPS_synth"/>
</dbReference>
<evidence type="ECO:0000256" key="4">
    <source>
        <dbReference type="SAM" id="MobiDB-lite"/>
    </source>
</evidence>
<evidence type="ECO:0000256" key="3">
    <source>
        <dbReference type="ARBA" id="ARBA00022553"/>
    </source>
</evidence>
<dbReference type="GO" id="GO:0003824">
    <property type="term" value="F:catalytic activity"/>
    <property type="evidence" value="ECO:0007669"/>
    <property type="project" value="InterPro"/>
</dbReference>
<dbReference type="Gene3D" id="1.10.1200.10">
    <property type="entry name" value="ACP-like"/>
    <property type="match status" value="1"/>
</dbReference>
<dbReference type="InterPro" id="IPR009081">
    <property type="entry name" value="PP-bd_ACP"/>
</dbReference>
<comment type="caution">
    <text evidence="6">The sequence shown here is derived from an EMBL/GenBank/DDBJ whole genome shotgun (WGS) entry which is preliminary data.</text>
</comment>
<reference evidence="7" key="1">
    <citation type="journal article" date="2015" name="Chem. Biol.">
        <title>Structure, bioactivity, and resistance mechanism of streptomonomicin, an unusual lasso Peptide from an understudied halophilic actinomycete.</title>
        <authorList>
            <person name="Metelev M."/>
            <person name="Tietz J.I."/>
            <person name="Melby J.O."/>
            <person name="Blair P.M."/>
            <person name="Zhu L."/>
            <person name="Livnat I."/>
            <person name="Severinov K."/>
            <person name="Mitchell D.A."/>
        </authorList>
    </citation>
    <scope>NUCLEOTIDE SEQUENCE [LARGE SCALE GENOMIC DNA]</scope>
    <source>
        <strain evidence="7">YIM 90003</strain>
    </source>
</reference>
<name>A0A0C2JD31_9ACTN</name>
<proteinExistence type="predicted"/>
<feature type="region of interest" description="Disordered" evidence="4">
    <location>
        <begin position="176"/>
        <end position="197"/>
    </location>
</feature>
<dbReference type="InterPro" id="IPR020806">
    <property type="entry name" value="PKS_PP-bd"/>
</dbReference>
<dbReference type="InterPro" id="IPR001242">
    <property type="entry name" value="Condensation_dom"/>
</dbReference>
<dbReference type="Proteomes" id="UP000031675">
    <property type="component" value="Unassembled WGS sequence"/>
</dbReference>
<dbReference type="GO" id="GO:0031177">
    <property type="term" value="F:phosphopantetheine binding"/>
    <property type="evidence" value="ECO:0007669"/>
    <property type="project" value="InterPro"/>
</dbReference>
<keyword evidence="7" id="KW-1185">Reference proteome</keyword>
<dbReference type="SUPFAM" id="SSF56801">
    <property type="entry name" value="Acetyl-CoA synthetase-like"/>
    <property type="match status" value="1"/>
</dbReference>
<keyword evidence="2" id="KW-0596">Phosphopantetheine</keyword>
<dbReference type="PROSITE" id="PS00012">
    <property type="entry name" value="PHOSPHOPANTETHEINE"/>
    <property type="match status" value="1"/>
</dbReference>
<comment type="cofactor">
    <cofactor evidence="1">
        <name>pantetheine 4'-phosphate</name>
        <dbReference type="ChEBI" id="CHEBI:47942"/>
    </cofactor>
</comment>
<evidence type="ECO:0000313" key="7">
    <source>
        <dbReference type="Proteomes" id="UP000031675"/>
    </source>
</evidence>
<dbReference type="NCBIfam" id="TIGR01720">
    <property type="entry name" value="NRPS-para261"/>
    <property type="match status" value="1"/>
</dbReference>
<protein>
    <recommendedName>
        <fullName evidence="5">Carrier domain-containing protein</fullName>
    </recommendedName>
</protein>
<evidence type="ECO:0000256" key="2">
    <source>
        <dbReference type="ARBA" id="ARBA00022450"/>
    </source>
</evidence>
<dbReference type="RefSeq" id="WP_040276439.1">
    <property type="nucleotide sequence ID" value="NZ_JROO01000047.1"/>
</dbReference>
<dbReference type="PANTHER" id="PTHR45398:SF1">
    <property type="entry name" value="ENZYME, PUTATIVE (JCVI)-RELATED"/>
    <property type="match status" value="1"/>
</dbReference>
<dbReference type="STRING" id="183763.LP52_22770"/>
<dbReference type="PANTHER" id="PTHR45398">
    <property type="match status" value="1"/>
</dbReference>
<dbReference type="InterPro" id="IPR006162">
    <property type="entry name" value="Ppantetheine_attach_site"/>
</dbReference>
<dbReference type="Pfam" id="PF00550">
    <property type="entry name" value="PP-binding"/>
    <property type="match status" value="1"/>
</dbReference>
<keyword evidence="3" id="KW-0597">Phosphoprotein</keyword>
<dbReference type="Gene3D" id="3.30.300.30">
    <property type="match status" value="1"/>
</dbReference>
<dbReference type="Pfam" id="PF13193">
    <property type="entry name" value="AMP-binding_C"/>
    <property type="match status" value="1"/>
</dbReference>
<dbReference type="AlphaFoldDB" id="A0A0C2JD31"/>
<dbReference type="InterPro" id="IPR023213">
    <property type="entry name" value="CAT-like_dom_sf"/>
</dbReference>
<dbReference type="SUPFAM" id="SSF47336">
    <property type="entry name" value="ACP-like"/>
    <property type="match status" value="1"/>
</dbReference>
<dbReference type="Gene3D" id="3.30.559.10">
    <property type="entry name" value="Chloramphenicol acetyltransferase-like domain"/>
    <property type="match status" value="1"/>
</dbReference>
<feature type="domain" description="Carrier" evidence="5">
    <location>
        <begin position="104"/>
        <end position="178"/>
    </location>
</feature>
<organism evidence="6 7">
    <name type="scientific">Streptomonospora alba</name>
    <dbReference type="NCBI Taxonomy" id="183763"/>
    <lineage>
        <taxon>Bacteria</taxon>
        <taxon>Bacillati</taxon>
        <taxon>Actinomycetota</taxon>
        <taxon>Actinomycetes</taxon>
        <taxon>Streptosporangiales</taxon>
        <taxon>Nocardiopsidaceae</taxon>
        <taxon>Streptomonospora</taxon>
    </lineage>
</organism>
<dbReference type="Gene3D" id="3.30.559.30">
    <property type="entry name" value="Nonribosomal peptide synthetase, condensation domain"/>
    <property type="match status" value="1"/>
</dbReference>
<dbReference type="InterPro" id="IPR045851">
    <property type="entry name" value="AMP-bd_C_sf"/>
</dbReference>
<evidence type="ECO:0000313" key="6">
    <source>
        <dbReference type="EMBL" id="KIH96855.1"/>
    </source>
</evidence>
<sequence>RGMRIELGEIEHALTTAPEVAGAVVTAERTAAGADRITGYVTPADAADPDPDALLRRLAARLPEHMVPAAITVLDAFPLTANGKLDRAALPDPDPGAGAAAGREARGSREELLAGLFAELLGLDRVGAEDGFFALGGDSILAIQLVGRARAGGLELTPADVFTEQTPQRLALAAAPVGDPAGAGPHPGGADDGTGDVEPTPVMHWLRERGGPLERFSQATAVHTPAGADADRLAAVLQAVLDTHAMLRARLHTGAEGWRLHVAEPGSVAAADVLTRRDSAGLDEEGLARAAADEADAAQERLDPHTGAMVRAVWLDRGAAPGRLVLVVHHLAVDGVSWHILRAGLAAAWREVSRGRPPALPAPHTSYARWSQHLRTEARAERRTAELAAWQQITAADGGTEPFGRCDPDRDTAATLRRITVTLPTADTEALLTRVPEMFHTGIEDVLLSALALAVAQWRASHDGGAERTGAVLRLALEGHGREQHLFGGTDVSGTVGWFTAVHPARLDVSGLDPDQARTGGPAAGDALKRVKEQLRSRPGDGGIGYGLLRHLNPDTAGALAAAPEPPLLFNYLGRVAVAGEHEPWAVAPETAALPPGIDLRMPVRHPLEFNALTRDGAEGPELTATVAWPRRLLSEHDVRLLADFWFAQLGGLVAHTGSSGAGGHTPSDLALPDLDQSEIDEFEAEWRLT</sequence>
<dbReference type="GO" id="GO:0008610">
    <property type="term" value="P:lipid biosynthetic process"/>
    <property type="evidence" value="ECO:0007669"/>
    <property type="project" value="UniProtKB-ARBA"/>
</dbReference>
<dbReference type="SMART" id="SM00823">
    <property type="entry name" value="PKS_PP"/>
    <property type="match status" value="1"/>
</dbReference>
<gene>
    <name evidence="6" type="ORF">LP52_22770</name>
</gene>